<evidence type="ECO:0000259" key="12">
    <source>
        <dbReference type="PROSITE" id="PS50110"/>
    </source>
</evidence>
<evidence type="ECO:0000313" key="14">
    <source>
        <dbReference type="Proteomes" id="UP000595897"/>
    </source>
</evidence>
<dbReference type="SMART" id="SM00342">
    <property type="entry name" value="HTH_ARAC"/>
    <property type="match status" value="1"/>
</dbReference>
<keyword evidence="4 10" id="KW-0597">Phosphoprotein</keyword>
<keyword evidence="6" id="KW-0805">Transcription regulation</keyword>
<dbReference type="PRINTS" id="PR00032">
    <property type="entry name" value="HTHARAC"/>
</dbReference>
<dbReference type="InterPro" id="IPR018062">
    <property type="entry name" value="HTH_AraC-typ_CS"/>
</dbReference>
<proteinExistence type="predicted"/>
<keyword evidence="5" id="KW-0902">Two-component regulatory system</keyword>
<dbReference type="Gene3D" id="1.10.10.60">
    <property type="entry name" value="Homeodomain-like"/>
    <property type="match status" value="2"/>
</dbReference>
<dbReference type="Pfam" id="PF12833">
    <property type="entry name" value="HTH_18"/>
    <property type="match status" value="1"/>
</dbReference>
<dbReference type="KEGG" id="ahb:bsdtb5_12570"/>
<dbReference type="PROSITE" id="PS00041">
    <property type="entry name" value="HTH_ARAC_FAMILY_1"/>
    <property type="match status" value="1"/>
</dbReference>
<dbReference type="SMART" id="SM00448">
    <property type="entry name" value="REC"/>
    <property type="match status" value="1"/>
</dbReference>
<evidence type="ECO:0000256" key="4">
    <source>
        <dbReference type="ARBA" id="ARBA00022553"/>
    </source>
</evidence>
<feature type="modified residue" description="4-aspartylphosphate" evidence="10">
    <location>
        <position position="58"/>
    </location>
</feature>
<protein>
    <recommendedName>
        <fullName evidence="2">Stage 0 sporulation protein A homolog</fullName>
    </recommendedName>
</protein>
<dbReference type="InterPro" id="IPR011006">
    <property type="entry name" value="CheY-like_superfamily"/>
</dbReference>
<dbReference type="Pfam" id="PF00072">
    <property type="entry name" value="Response_reg"/>
    <property type="match status" value="1"/>
</dbReference>
<evidence type="ECO:0000256" key="10">
    <source>
        <dbReference type="PROSITE-ProRule" id="PRU00169"/>
    </source>
</evidence>
<evidence type="ECO:0000256" key="2">
    <source>
        <dbReference type="ARBA" id="ARBA00018672"/>
    </source>
</evidence>
<keyword evidence="3" id="KW-0963">Cytoplasm</keyword>
<evidence type="ECO:0000256" key="9">
    <source>
        <dbReference type="ARBA" id="ARBA00024867"/>
    </source>
</evidence>
<dbReference type="PANTHER" id="PTHR42713">
    <property type="entry name" value="HISTIDINE KINASE-RELATED"/>
    <property type="match status" value="1"/>
</dbReference>
<dbReference type="CDD" id="cd17536">
    <property type="entry name" value="REC_YesN-like"/>
    <property type="match status" value="1"/>
</dbReference>
<evidence type="ECO:0000313" key="13">
    <source>
        <dbReference type="EMBL" id="BCN29962.1"/>
    </source>
</evidence>
<dbReference type="InterPro" id="IPR020449">
    <property type="entry name" value="Tscrpt_reg_AraC-type_HTH"/>
</dbReference>
<dbReference type="SUPFAM" id="SSF46689">
    <property type="entry name" value="Homeodomain-like"/>
    <property type="match status" value="2"/>
</dbReference>
<keyword evidence="8" id="KW-0804">Transcription</keyword>
<dbReference type="Proteomes" id="UP000595897">
    <property type="component" value="Chromosome"/>
</dbReference>
<dbReference type="PROSITE" id="PS50110">
    <property type="entry name" value="RESPONSE_REGULATORY"/>
    <property type="match status" value="1"/>
</dbReference>
<dbReference type="InterPro" id="IPR018060">
    <property type="entry name" value="HTH_AraC"/>
</dbReference>
<accession>A0A7R7IBU7</accession>
<evidence type="ECO:0000256" key="6">
    <source>
        <dbReference type="ARBA" id="ARBA00023015"/>
    </source>
</evidence>
<dbReference type="InterPro" id="IPR009057">
    <property type="entry name" value="Homeodomain-like_sf"/>
</dbReference>
<keyword evidence="7 13" id="KW-0238">DNA-binding</keyword>
<dbReference type="GO" id="GO:0000160">
    <property type="term" value="P:phosphorelay signal transduction system"/>
    <property type="evidence" value="ECO:0007669"/>
    <property type="project" value="UniProtKB-KW"/>
</dbReference>
<evidence type="ECO:0000256" key="8">
    <source>
        <dbReference type="ARBA" id="ARBA00023163"/>
    </source>
</evidence>
<reference evidence="13 14" key="1">
    <citation type="submission" date="2020-11" db="EMBL/GenBank/DDBJ databases">
        <title>Draft genome sequencing of a Lachnospiraceae strain isolated from anoxic soil subjected to BSD treatment.</title>
        <authorList>
            <person name="Uek A."/>
            <person name="Tonouchi A."/>
        </authorList>
    </citation>
    <scope>NUCLEOTIDE SEQUENCE [LARGE SCALE GENOMIC DNA]</scope>
    <source>
        <strain evidence="13 14">TB5</strain>
    </source>
</reference>
<dbReference type="GO" id="GO:0003700">
    <property type="term" value="F:DNA-binding transcription factor activity"/>
    <property type="evidence" value="ECO:0007669"/>
    <property type="project" value="InterPro"/>
</dbReference>
<dbReference type="SUPFAM" id="SSF52172">
    <property type="entry name" value="CheY-like"/>
    <property type="match status" value="1"/>
</dbReference>
<dbReference type="InterPro" id="IPR051552">
    <property type="entry name" value="HptR"/>
</dbReference>
<dbReference type="AlphaFoldDB" id="A0A7R7IBU7"/>
<dbReference type="PANTHER" id="PTHR42713:SF3">
    <property type="entry name" value="TRANSCRIPTIONAL REGULATORY PROTEIN HPTR"/>
    <property type="match status" value="1"/>
</dbReference>
<comment type="subcellular location">
    <subcellularLocation>
        <location evidence="1">Cytoplasm</location>
    </subcellularLocation>
</comment>
<dbReference type="EMBL" id="AP024169">
    <property type="protein sequence ID" value="BCN29962.1"/>
    <property type="molecule type" value="Genomic_DNA"/>
</dbReference>
<comment type="function">
    <text evidence="9">May play the central regulatory role in sporulation. It may be an element of the effector pathway responsible for the activation of sporulation genes in response to nutritional stress. Spo0A may act in concert with spo0H (a sigma factor) to control the expression of some genes that are critical to the sporulation process.</text>
</comment>
<evidence type="ECO:0000256" key="3">
    <source>
        <dbReference type="ARBA" id="ARBA00022490"/>
    </source>
</evidence>
<dbReference type="PROSITE" id="PS01124">
    <property type="entry name" value="HTH_ARAC_FAMILY_2"/>
    <property type="match status" value="1"/>
</dbReference>
<dbReference type="RefSeq" id="WP_271715216.1">
    <property type="nucleotide sequence ID" value="NZ_AP024169.1"/>
</dbReference>
<dbReference type="InterPro" id="IPR001789">
    <property type="entry name" value="Sig_transdc_resp-reg_receiver"/>
</dbReference>
<evidence type="ECO:0000259" key="11">
    <source>
        <dbReference type="PROSITE" id="PS01124"/>
    </source>
</evidence>
<gene>
    <name evidence="13" type="ORF">bsdtb5_12570</name>
</gene>
<sequence>MNDYCKVMVIDDEFIMRQGMRHLLDWEKEGFQIVAEASNGQEGMELIEEYHPHIILADIVMPVIDGMEFSRLVHQKYPDIQIVILSSYDKFEYVKSTLLNGVADYILKPTLNPTELLKVLKKVASRIPGMVLKSSNEINYEKLMERYLIGFETELDTRLFEDYFKDSCFRLFGTNLKQLFASDKAFLRKTEEKLEEFFIEYDNDFTVLKLMINKEYLLFIINYKLSKDSVLKELLDKQANEIAKTHDKIHYVLSNSFHKITEVKEKFENEFQILAESFFYHEDKAILLYEDIDIQNKLERFDFTMYSSYLNTEQYNEAIGILLAYMEDAIAVQFDSYKLKNLAKNLIYNMIITLEQTYNDVDKLRQEYFFKIDDTFYVSEFIDVFHEFIEKLKEIIQDKPSSHNVRIQEIMNYILEHSSEDLDLAEVAKAFNFNYYYLSSYFNSHIKEGFSDYLNKIRVDKACTMLKQSRQSIADISEEVGYTDQSYFSRVFKKITGYTPSAYRRRYHL</sequence>
<organism evidence="13 14">
    <name type="scientific">Anaeromicropila herbilytica</name>
    <dbReference type="NCBI Taxonomy" id="2785025"/>
    <lineage>
        <taxon>Bacteria</taxon>
        <taxon>Bacillati</taxon>
        <taxon>Bacillota</taxon>
        <taxon>Clostridia</taxon>
        <taxon>Lachnospirales</taxon>
        <taxon>Lachnospiraceae</taxon>
        <taxon>Anaeromicropila</taxon>
    </lineage>
</organism>
<evidence type="ECO:0000256" key="7">
    <source>
        <dbReference type="ARBA" id="ARBA00023125"/>
    </source>
</evidence>
<dbReference type="Gene3D" id="3.40.50.2300">
    <property type="match status" value="1"/>
</dbReference>
<feature type="domain" description="Response regulatory" evidence="12">
    <location>
        <begin position="6"/>
        <end position="123"/>
    </location>
</feature>
<feature type="domain" description="HTH araC/xylS-type" evidence="11">
    <location>
        <begin position="408"/>
        <end position="506"/>
    </location>
</feature>
<evidence type="ECO:0000256" key="1">
    <source>
        <dbReference type="ARBA" id="ARBA00004496"/>
    </source>
</evidence>
<dbReference type="GO" id="GO:0005737">
    <property type="term" value="C:cytoplasm"/>
    <property type="evidence" value="ECO:0007669"/>
    <property type="project" value="UniProtKB-SubCell"/>
</dbReference>
<evidence type="ECO:0000256" key="5">
    <source>
        <dbReference type="ARBA" id="ARBA00023012"/>
    </source>
</evidence>
<dbReference type="GO" id="GO:0043565">
    <property type="term" value="F:sequence-specific DNA binding"/>
    <property type="evidence" value="ECO:0007669"/>
    <property type="project" value="InterPro"/>
</dbReference>
<name>A0A7R7IBU7_9FIRM</name>
<keyword evidence="14" id="KW-1185">Reference proteome</keyword>